<keyword evidence="4" id="KW-0106">Calcium</keyword>
<keyword evidence="11" id="KW-1185">Reference proteome</keyword>
<keyword evidence="6 8" id="KW-1133">Transmembrane helix</keyword>
<dbReference type="GO" id="GO:0016020">
    <property type="term" value="C:membrane"/>
    <property type="evidence" value="ECO:0007669"/>
    <property type="project" value="UniProtKB-SubCell"/>
</dbReference>
<comment type="subcellular location">
    <subcellularLocation>
        <location evidence="1">Membrane</location>
        <topology evidence="1">Multi-pass membrane protein</topology>
    </subcellularLocation>
</comment>
<keyword evidence="7 8" id="KW-0472">Membrane</keyword>
<dbReference type="InterPro" id="IPR051359">
    <property type="entry name" value="CaCA_antiporter"/>
</dbReference>
<evidence type="ECO:0000256" key="5">
    <source>
        <dbReference type="ARBA" id="ARBA00022692"/>
    </source>
</evidence>
<reference evidence="10 11" key="1">
    <citation type="submission" date="2018-11" db="EMBL/GenBank/DDBJ databases">
        <authorList>
            <consortium name="Pathogen Informatics"/>
        </authorList>
    </citation>
    <scope>NUCLEOTIDE SEQUENCE [LARGE SCALE GENOMIC DNA]</scope>
</reference>
<dbReference type="GO" id="GO:0006874">
    <property type="term" value="P:intracellular calcium ion homeostasis"/>
    <property type="evidence" value="ECO:0007669"/>
    <property type="project" value="TreeGrafter"/>
</dbReference>
<dbReference type="Proteomes" id="UP000271889">
    <property type="component" value="Unassembled WGS sequence"/>
</dbReference>
<keyword evidence="3" id="KW-0050">Antiport</keyword>
<evidence type="ECO:0000256" key="7">
    <source>
        <dbReference type="ARBA" id="ARBA00023136"/>
    </source>
</evidence>
<evidence type="ECO:0000256" key="3">
    <source>
        <dbReference type="ARBA" id="ARBA00022449"/>
    </source>
</evidence>
<proteinExistence type="predicted"/>
<evidence type="ECO:0000256" key="8">
    <source>
        <dbReference type="SAM" id="Phobius"/>
    </source>
</evidence>
<name>A0A3P6QXS4_CYLGO</name>
<dbReference type="AlphaFoldDB" id="A0A3P6QXS4"/>
<dbReference type="InterPro" id="IPR004837">
    <property type="entry name" value="NaCa_Exmemb"/>
</dbReference>
<dbReference type="PANTHER" id="PTHR12266:SF0">
    <property type="entry name" value="MITOCHONDRIAL SODIUM_CALCIUM EXCHANGER PROTEIN"/>
    <property type="match status" value="1"/>
</dbReference>
<evidence type="ECO:0000313" key="11">
    <source>
        <dbReference type="Proteomes" id="UP000271889"/>
    </source>
</evidence>
<dbReference type="EMBL" id="UYRV01002260">
    <property type="protein sequence ID" value="VDK48360.1"/>
    <property type="molecule type" value="Genomic_DNA"/>
</dbReference>
<dbReference type="Gene3D" id="1.20.1420.30">
    <property type="entry name" value="NCX, central ion-binding region"/>
    <property type="match status" value="1"/>
</dbReference>
<protein>
    <recommendedName>
        <fullName evidence="9">Sodium/calcium exchanger membrane region domain-containing protein</fullName>
    </recommendedName>
</protein>
<keyword evidence="5 8" id="KW-0812">Transmembrane</keyword>
<feature type="transmembrane region" description="Helical" evidence="8">
    <location>
        <begin position="111"/>
        <end position="134"/>
    </location>
</feature>
<gene>
    <name evidence="10" type="ORF">CGOC_LOCUS1256</name>
</gene>
<keyword evidence="2" id="KW-0813">Transport</keyword>
<dbReference type="InterPro" id="IPR044880">
    <property type="entry name" value="NCX_ion-bd_dom_sf"/>
</dbReference>
<feature type="transmembrane region" description="Helical" evidence="8">
    <location>
        <begin position="74"/>
        <end position="99"/>
    </location>
</feature>
<accession>A0A3P6QXS4</accession>
<evidence type="ECO:0000259" key="9">
    <source>
        <dbReference type="Pfam" id="PF01699"/>
    </source>
</evidence>
<evidence type="ECO:0000256" key="4">
    <source>
        <dbReference type="ARBA" id="ARBA00022568"/>
    </source>
</evidence>
<feature type="domain" description="Sodium/calcium exchanger membrane region" evidence="9">
    <location>
        <begin position="36"/>
        <end position="137"/>
    </location>
</feature>
<organism evidence="10 11">
    <name type="scientific">Cylicostephanus goldi</name>
    <name type="common">Nematode worm</name>
    <dbReference type="NCBI Taxonomy" id="71465"/>
    <lineage>
        <taxon>Eukaryota</taxon>
        <taxon>Metazoa</taxon>
        <taxon>Ecdysozoa</taxon>
        <taxon>Nematoda</taxon>
        <taxon>Chromadorea</taxon>
        <taxon>Rhabditida</taxon>
        <taxon>Rhabditina</taxon>
        <taxon>Rhabditomorpha</taxon>
        <taxon>Strongyloidea</taxon>
        <taxon>Strongylidae</taxon>
        <taxon>Cylicostephanus</taxon>
    </lineage>
</organism>
<dbReference type="GO" id="GO:0005432">
    <property type="term" value="F:calcium:sodium antiporter activity"/>
    <property type="evidence" value="ECO:0007669"/>
    <property type="project" value="TreeGrafter"/>
</dbReference>
<evidence type="ECO:0000313" key="10">
    <source>
        <dbReference type="EMBL" id="VDK48360.1"/>
    </source>
</evidence>
<dbReference type="Pfam" id="PF01699">
    <property type="entry name" value="Na_Ca_ex"/>
    <property type="match status" value="1"/>
</dbReference>
<dbReference type="OrthoDB" id="407410at2759"/>
<sequence length="164" mass="17737">MSTTADDFFSPNIVAIVANLKISESIAVSGEHECIFAKNLLMKGVTFMAFGNGAPDIFNSIASVLNSPKPKAGIALGGLLGAGIFVTSVVTATIILVKPFKIDVCSTIRDLIFYLIALACITLAFLCSTNVYVWEPAGTFSKGFLERHSLFKVFWHFTLYIFSP</sequence>
<dbReference type="PANTHER" id="PTHR12266">
    <property type="entry name" value="NA+/CA2+ K+ INDEPENDENT EXCHANGER"/>
    <property type="match status" value="1"/>
</dbReference>
<evidence type="ECO:0000256" key="1">
    <source>
        <dbReference type="ARBA" id="ARBA00004141"/>
    </source>
</evidence>
<keyword evidence="4" id="KW-0109">Calcium transport</keyword>
<keyword evidence="4" id="KW-0406">Ion transport</keyword>
<evidence type="ECO:0000256" key="2">
    <source>
        <dbReference type="ARBA" id="ARBA00022448"/>
    </source>
</evidence>
<evidence type="ECO:0000256" key="6">
    <source>
        <dbReference type="ARBA" id="ARBA00022989"/>
    </source>
</evidence>